<dbReference type="AlphaFoldDB" id="H3NKF6"/>
<dbReference type="SUPFAM" id="SSF52540">
    <property type="entry name" value="P-loop containing nucleoside triphosphate hydrolases"/>
    <property type="match status" value="1"/>
</dbReference>
<dbReference type="EMBL" id="AGEG01000015">
    <property type="protein sequence ID" value="EHR36339.1"/>
    <property type="molecule type" value="Genomic_DNA"/>
</dbReference>
<evidence type="ECO:0000259" key="1">
    <source>
        <dbReference type="Pfam" id="PF00005"/>
    </source>
</evidence>
<dbReference type="InterPro" id="IPR039421">
    <property type="entry name" value="Type_1_exporter"/>
</dbReference>
<gene>
    <name evidence="2" type="ORF">HMPREF9708_01345</name>
</gene>
<dbReference type="STRING" id="883113.HMPREF9708_01345"/>
<dbReference type="GO" id="GO:0005524">
    <property type="term" value="F:ATP binding"/>
    <property type="evidence" value="ECO:0007669"/>
    <property type="project" value="InterPro"/>
</dbReference>
<evidence type="ECO:0000313" key="2">
    <source>
        <dbReference type="EMBL" id="EHR36339.1"/>
    </source>
</evidence>
<dbReference type="PANTHER" id="PTHR43394">
    <property type="entry name" value="ATP-DEPENDENT PERMEASE MDL1, MITOCHONDRIAL"/>
    <property type="match status" value="1"/>
</dbReference>
<dbReference type="Proteomes" id="UP000006190">
    <property type="component" value="Unassembled WGS sequence"/>
</dbReference>
<evidence type="ECO:0000313" key="3">
    <source>
        <dbReference type="Proteomes" id="UP000006190"/>
    </source>
</evidence>
<organism evidence="2 3">
    <name type="scientific">Facklamia languida CCUG 37842</name>
    <dbReference type="NCBI Taxonomy" id="883113"/>
    <lineage>
        <taxon>Bacteria</taxon>
        <taxon>Bacillati</taxon>
        <taxon>Bacillota</taxon>
        <taxon>Bacilli</taxon>
        <taxon>Lactobacillales</taxon>
        <taxon>Aerococcaceae</taxon>
        <taxon>Facklamia</taxon>
    </lineage>
</organism>
<dbReference type="GO" id="GO:0016887">
    <property type="term" value="F:ATP hydrolysis activity"/>
    <property type="evidence" value="ECO:0007669"/>
    <property type="project" value="InterPro"/>
</dbReference>
<dbReference type="HOGENOM" id="CLU_000604_1_9_9"/>
<protein>
    <recommendedName>
        <fullName evidence="1">ABC transporter domain-containing protein</fullName>
    </recommendedName>
</protein>
<dbReference type="eggNOG" id="COG1132">
    <property type="taxonomic scope" value="Bacteria"/>
</dbReference>
<accession>H3NKF6</accession>
<dbReference type="PANTHER" id="PTHR43394:SF1">
    <property type="entry name" value="ATP-BINDING CASSETTE SUB-FAMILY B MEMBER 10, MITOCHONDRIAL"/>
    <property type="match status" value="1"/>
</dbReference>
<sequence length="141" mass="15906">MKRTIQDQIIFIDQDPYIFNASIRENITLLDSYSEREIQEVISAVGLDSWVSNLEDDIETVINLNAKNISGGEKQRIALARGLLKNKSILLLDEPTSSLDDKSASDIEELIFKNSSLTVIMVTHQLRESISQLADEIIELE</sequence>
<dbReference type="Gene3D" id="3.40.50.300">
    <property type="entry name" value="P-loop containing nucleotide triphosphate hydrolases"/>
    <property type="match status" value="1"/>
</dbReference>
<keyword evidence="3" id="KW-1185">Reference proteome</keyword>
<name>H3NKF6_9LACT</name>
<comment type="caution">
    <text evidence="2">The sequence shown here is derived from an EMBL/GenBank/DDBJ whole genome shotgun (WGS) entry which is preliminary data.</text>
</comment>
<dbReference type="GO" id="GO:0015421">
    <property type="term" value="F:ABC-type oligopeptide transporter activity"/>
    <property type="evidence" value="ECO:0007669"/>
    <property type="project" value="TreeGrafter"/>
</dbReference>
<dbReference type="OrthoDB" id="2138997at2"/>
<proteinExistence type="predicted"/>
<reference evidence="2 3" key="1">
    <citation type="submission" date="2012-01" db="EMBL/GenBank/DDBJ databases">
        <title>The Genome Sequence of Facklamia languida CCUG 37842.</title>
        <authorList>
            <consortium name="The Broad Institute Genome Sequencing Platform"/>
            <person name="Earl A."/>
            <person name="Ward D."/>
            <person name="Feldgarden M."/>
            <person name="Gevers D."/>
            <person name="Huys G."/>
            <person name="Young S.K."/>
            <person name="Zeng Q."/>
            <person name="Gargeya S."/>
            <person name="Fitzgerald M."/>
            <person name="Haas B."/>
            <person name="Abouelleil A."/>
            <person name="Alvarado L."/>
            <person name="Arachchi H.M."/>
            <person name="Berlin A."/>
            <person name="Chapman S.B."/>
            <person name="Gearin G."/>
            <person name="Goldberg J."/>
            <person name="Griggs A."/>
            <person name="Gujja S."/>
            <person name="Hansen M."/>
            <person name="Heiman D."/>
            <person name="Howarth C."/>
            <person name="Larimer J."/>
            <person name="Lui A."/>
            <person name="MacDonald P.J.P."/>
            <person name="McCowen C."/>
            <person name="Montmayeur A."/>
            <person name="Murphy C."/>
            <person name="Neiman D."/>
            <person name="Pearson M."/>
            <person name="Priest M."/>
            <person name="Roberts A."/>
            <person name="Saif S."/>
            <person name="Shea T."/>
            <person name="Sisk P."/>
            <person name="Stolte C."/>
            <person name="Sykes S."/>
            <person name="Wortman J."/>
            <person name="Nusbaum C."/>
            <person name="Birren B."/>
        </authorList>
    </citation>
    <scope>NUCLEOTIDE SEQUENCE [LARGE SCALE GENOMIC DNA]</scope>
    <source>
        <strain evidence="2 3">CCUG 37842</strain>
    </source>
</reference>
<feature type="domain" description="ABC transporter" evidence="1">
    <location>
        <begin position="4"/>
        <end position="97"/>
    </location>
</feature>
<dbReference type="Pfam" id="PF00005">
    <property type="entry name" value="ABC_tran"/>
    <property type="match status" value="1"/>
</dbReference>
<dbReference type="InterPro" id="IPR027417">
    <property type="entry name" value="P-loop_NTPase"/>
</dbReference>
<dbReference type="InterPro" id="IPR003439">
    <property type="entry name" value="ABC_transporter-like_ATP-bd"/>
</dbReference>